<keyword evidence="2" id="KW-1185">Reference proteome</keyword>
<dbReference type="Proteomes" id="UP001262889">
    <property type="component" value="Unassembled WGS sequence"/>
</dbReference>
<organism evidence="1 2">
    <name type="scientific">Autumnicola tepida</name>
    <dbReference type="NCBI Taxonomy" id="3075595"/>
    <lineage>
        <taxon>Bacteria</taxon>
        <taxon>Pseudomonadati</taxon>
        <taxon>Bacteroidota</taxon>
        <taxon>Flavobacteriia</taxon>
        <taxon>Flavobacteriales</taxon>
        <taxon>Flavobacteriaceae</taxon>
        <taxon>Autumnicola</taxon>
    </lineage>
</organism>
<proteinExistence type="predicted"/>
<accession>A0ABU3CE85</accession>
<evidence type="ECO:0000313" key="1">
    <source>
        <dbReference type="EMBL" id="MDT0644659.1"/>
    </source>
</evidence>
<dbReference type="RefSeq" id="WP_311536275.1">
    <property type="nucleotide sequence ID" value="NZ_JAVRHQ010000031.1"/>
</dbReference>
<protein>
    <submittedName>
        <fullName evidence="1">Uncharacterized protein</fullName>
    </submittedName>
</protein>
<evidence type="ECO:0000313" key="2">
    <source>
        <dbReference type="Proteomes" id="UP001262889"/>
    </source>
</evidence>
<reference evidence="1 2" key="1">
    <citation type="submission" date="2023-09" db="EMBL/GenBank/DDBJ databases">
        <authorList>
            <person name="Rey-Velasco X."/>
        </authorList>
    </citation>
    <scope>NUCLEOTIDE SEQUENCE [LARGE SCALE GENOMIC DNA]</scope>
    <source>
        <strain evidence="1 2">F363</strain>
    </source>
</reference>
<name>A0ABU3CE85_9FLAO</name>
<gene>
    <name evidence="1" type="ORF">RM553_17600</name>
</gene>
<comment type="caution">
    <text evidence="1">The sequence shown here is derived from an EMBL/GenBank/DDBJ whole genome shotgun (WGS) entry which is preliminary data.</text>
</comment>
<dbReference type="EMBL" id="JAVRHQ010000031">
    <property type="protein sequence ID" value="MDT0644659.1"/>
    <property type="molecule type" value="Genomic_DNA"/>
</dbReference>
<sequence length="59" mass="7235">MEEFLKELSQRMERIEENQKLILEELSHSIIYPNNIQKERSAKTKKEKEREQIEEYIAI</sequence>